<dbReference type="InterPro" id="IPR023346">
    <property type="entry name" value="Lysozyme-like_dom_sf"/>
</dbReference>
<keyword evidence="3" id="KW-1185">Reference proteome</keyword>
<feature type="transmembrane region" description="Helical" evidence="1">
    <location>
        <begin position="21"/>
        <end position="42"/>
    </location>
</feature>
<organism evidence="2 3">
    <name type="scientific">Cryobacterium algoritolerans</name>
    <dbReference type="NCBI Taxonomy" id="1259184"/>
    <lineage>
        <taxon>Bacteria</taxon>
        <taxon>Bacillati</taxon>
        <taxon>Actinomycetota</taxon>
        <taxon>Actinomycetes</taxon>
        <taxon>Micrococcales</taxon>
        <taxon>Microbacteriaceae</taxon>
        <taxon>Cryobacterium</taxon>
    </lineage>
</organism>
<reference evidence="2 3" key="1">
    <citation type="submission" date="2019-03" db="EMBL/GenBank/DDBJ databases">
        <title>Genomics of glacier-inhabiting Cryobacterium strains.</title>
        <authorList>
            <person name="Liu Q."/>
            <person name="Xin Y.-H."/>
        </authorList>
    </citation>
    <scope>NUCLEOTIDE SEQUENCE [LARGE SCALE GENOMIC DNA]</scope>
    <source>
        <strain evidence="2 3">MDT1-3</strain>
    </source>
</reference>
<accession>A0A4R8WJG8</accession>
<dbReference type="OrthoDB" id="9766277at2"/>
<keyword evidence="1" id="KW-0812">Transmembrane</keyword>
<evidence type="ECO:0000313" key="3">
    <source>
        <dbReference type="Proteomes" id="UP000298412"/>
    </source>
</evidence>
<proteinExistence type="predicted"/>
<comment type="caution">
    <text evidence="2">The sequence shown here is derived from an EMBL/GenBank/DDBJ whole genome shotgun (WGS) entry which is preliminary data.</text>
</comment>
<protein>
    <recommendedName>
        <fullName evidence="4">Lytic transglycosylase domain-containing protein</fullName>
    </recommendedName>
</protein>
<dbReference type="EMBL" id="SOFP01000075">
    <property type="protein sequence ID" value="TFC10353.1"/>
    <property type="molecule type" value="Genomic_DNA"/>
</dbReference>
<dbReference type="SUPFAM" id="SSF53955">
    <property type="entry name" value="Lysozyme-like"/>
    <property type="match status" value="1"/>
</dbReference>
<keyword evidence="1" id="KW-0472">Membrane</keyword>
<gene>
    <name evidence="2" type="ORF">E3O19_15200</name>
</gene>
<evidence type="ECO:0000313" key="2">
    <source>
        <dbReference type="EMBL" id="TFC10353.1"/>
    </source>
</evidence>
<name>A0A4R8WJG8_9MICO</name>
<dbReference type="AlphaFoldDB" id="A0A4R8WJG8"/>
<sequence>MSTRTTDTGSTRPRTAQRRRSRFLLVGAIIAVGATIGTGVVIQSASAASNDRVNATAELAASTGRHHEQLGAYAGIANAQAAQAAKGTLDGANTVIAAAQGKSDVAALTVSVASLSRYTLLAPDRVYDLVDETKAKTAAVQATTAEADRVAAEQAAAAAAEAAKAAAAEAAKATAASTSSSSRPSAPTDPSGAQAIARDLMMSKYGWGADQFGCLVSLWNKESGWNVNSYNASSGAAGIPQALPGSKMATAGADWQTNPATQITWGLGYIAGSYGTPCAAWDKSQSVGWY</sequence>
<keyword evidence="1" id="KW-1133">Transmembrane helix</keyword>
<evidence type="ECO:0000256" key="1">
    <source>
        <dbReference type="SAM" id="Phobius"/>
    </source>
</evidence>
<evidence type="ECO:0008006" key="4">
    <source>
        <dbReference type="Google" id="ProtNLM"/>
    </source>
</evidence>
<dbReference type="RefSeq" id="WP_134569002.1">
    <property type="nucleotide sequence ID" value="NZ_SOFP01000075.1"/>
</dbReference>
<dbReference type="Proteomes" id="UP000298412">
    <property type="component" value="Unassembled WGS sequence"/>
</dbReference>